<name>A0AAW3ZK66_9GAMM</name>
<dbReference type="AlphaFoldDB" id="A0AAW3ZK66"/>
<dbReference type="PIRSF" id="PIRSF033199">
    <property type="entry name" value="UCP033199"/>
    <property type="match status" value="1"/>
</dbReference>
<dbReference type="InterPro" id="IPR014580">
    <property type="entry name" value="UCP033199"/>
</dbReference>
<protein>
    <submittedName>
        <fullName evidence="1">DUF2200 domain-containing protein</fullName>
    </submittedName>
</protein>
<gene>
    <name evidence="1" type="ORF">IFO71_11670</name>
</gene>
<sequence length="117" mass="13378">MSKHRIYTTSFASVYPLYVAKVEKKGRSKHEVDEVIRWLTGYSQAELEAHIGNKTDFETFFAQATALNPARSLIKGVVCGVRVEEVEEPTMREIRYLDKLIDELAKGKTMDKVLRSL</sequence>
<dbReference type="InterPro" id="IPR023204">
    <property type="entry name" value="SP1917_dom_sf"/>
</dbReference>
<evidence type="ECO:0000313" key="1">
    <source>
        <dbReference type="EMBL" id="MBD8526396.1"/>
    </source>
</evidence>
<accession>A0AAW3ZK66</accession>
<dbReference type="RefSeq" id="WP_192029818.1">
    <property type="nucleotide sequence ID" value="NZ_JACYTR010000022.1"/>
</dbReference>
<keyword evidence="2" id="KW-1185">Reference proteome</keyword>
<reference evidence="1 2" key="1">
    <citation type="submission" date="2020-09" db="EMBL/GenBank/DDBJ databases">
        <title>Pseudoxanthomonas sp. CAU 1598 isolated from sand of Yaerae Beach.</title>
        <authorList>
            <person name="Kim W."/>
        </authorList>
    </citation>
    <scope>NUCLEOTIDE SEQUENCE [LARGE SCALE GENOMIC DNA]</scope>
    <source>
        <strain evidence="1 2">CAU 1598</strain>
    </source>
</reference>
<proteinExistence type="predicted"/>
<comment type="caution">
    <text evidence="1">The sequence shown here is derived from an EMBL/GenBank/DDBJ whole genome shotgun (WGS) entry which is preliminary data.</text>
</comment>
<evidence type="ECO:0000313" key="2">
    <source>
        <dbReference type="Proteomes" id="UP000613768"/>
    </source>
</evidence>
<dbReference type="EMBL" id="JACYTR010000022">
    <property type="protein sequence ID" value="MBD8526396.1"/>
    <property type="molecule type" value="Genomic_DNA"/>
</dbReference>
<organism evidence="1 2">
    <name type="scientific">Pseudomarimonas arenosa</name>
    <dbReference type="NCBI Taxonomy" id="2774145"/>
    <lineage>
        <taxon>Bacteria</taxon>
        <taxon>Pseudomonadati</taxon>
        <taxon>Pseudomonadota</taxon>
        <taxon>Gammaproteobacteria</taxon>
        <taxon>Lysobacterales</taxon>
        <taxon>Lysobacteraceae</taxon>
        <taxon>Pseudomarimonas</taxon>
    </lineage>
</organism>
<dbReference type="Gene3D" id="1.10.8.290">
    <property type="entry name" value="uncharacterized protein sp1917 domain"/>
    <property type="match status" value="1"/>
</dbReference>
<dbReference type="Proteomes" id="UP000613768">
    <property type="component" value="Unassembled WGS sequence"/>
</dbReference>
<dbReference type="Pfam" id="PF09966">
    <property type="entry name" value="DUF2200"/>
    <property type="match status" value="1"/>
</dbReference>